<evidence type="ECO:0000256" key="2">
    <source>
        <dbReference type="SAM" id="Phobius"/>
    </source>
</evidence>
<feature type="transmembrane region" description="Helical" evidence="2">
    <location>
        <begin position="90"/>
        <end position="112"/>
    </location>
</feature>
<dbReference type="AlphaFoldDB" id="A0A1S1QNE0"/>
<feature type="region of interest" description="Disordered" evidence="1">
    <location>
        <begin position="319"/>
        <end position="404"/>
    </location>
</feature>
<dbReference type="EMBL" id="MBLM01000118">
    <property type="protein sequence ID" value="OHV36233.1"/>
    <property type="molecule type" value="Genomic_DNA"/>
</dbReference>
<accession>A0A1S1QNE0</accession>
<feature type="compositionally biased region" description="Low complexity" evidence="1">
    <location>
        <begin position="330"/>
        <end position="344"/>
    </location>
</feature>
<feature type="region of interest" description="Disordered" evidence="1">
    <location>
        <begin position="284"/>
        <end position="304"/>
    </location>
</feature>
<keyword evidence="2" id="KW-1133">Transmembrane helix</keyword>
<dbReference type="Proteomes" id="UP000179627">
    <property type="component" value="Unassembled WGS sequence"/>
</dbReference>
<dbReference type="OrthoDB" id="3207612at2"/>
<name>A0A1S1QNE0_9ACTN</name>
<feature type="compositionally biased region" description="Low complexity" evidence="1">
    <location>
        <begin position="363"/>
        <end position="376"/>
    </location>
</feature>
<feature type="transmembrane region" description="Helical" evidence="2">
    <location>
        <begin position="248"/>
        <end position="266"/>
    </location>
</feature>
<organism evidence="3 4">
    <name type="scientific">Parafrankia colletiae</name>
    <dbReference type="NCBI Taxonomy" id="573497"/>
    <lineage>
        <taxon>Bacteria</taxon>
        <taxon>Bacillati</taxon>
        <taxon>Actinomycetota</taxon>
        <taxon>Actinomycetes</taxon>
        <taxon>Frankiales</taxon>
        <taxon>Frankiaceae</taxon>
        <taxon>Parafrankia</taxon>
    </lineage>
</organism>
<feature type="transmembrane region" description="Helical" evidence="2">
    <location>
        <begin position="53"/>
        <end position="69"/>
    </location>
</feature>
<keyword evidence="2" id="KW-0472">Membrane</keyword>
<reference evidence="4" key="1">
    <citation type="submission" date="2016-07" db="EMBL/GenBank/DDBJ databases">
        <title>Sequence Frankia sp. strain CcI1.17.</title>
        <authorList>
            <person name="Ghodhbane-Gtari F."/>
            <person name="Swanson E."/>
            <person name="Gueddou A."/>
            <person name="Morris K."/>
            <person name="Hezbri K."/>
            <person name="Ktari A."/>
            <person name="Nouioui I."/>
            <person name="Abebe-Akele F."/>
            <person name="Simpson S."/>
            <person name="Thomas K."/>
            <person name="Gtari M."/>
            <person name="Tisa L.S."/>
            <person name="Hurst S."/>
        </authorList>
    </citation>
    <scope>NUCLEOTIDE SEQUENCE [LARGE SCALE GENOMIC DNA]</scope>
    <source>
        <strain evidence="4">Cc1.17</strain>
    </source>
</reference>
<evidence type="ECO:0000313" key="3">
    <source>
        <dbReference type="EMBL" id="OHV36233.1"/>
    </source>
</evidence>
<keyword evidence="4" id="KW-1185">Reference proteome</keyword>
<protein>
    <submittedName>
        <fullName evidence="3">Uncharacterized protein</fullName>
    </submittedName>
</protein>
<sequence length="404" mass="42423">MRRGADVSAALFVWCALANALGIAGLTRVFGYPGVLNTPAAATLADLGARERTLIPCVLLTATAAFLLVPLTARIVRARPELDGARRSRWLLLCTSLATSTVLIFGWSLWLVGVPLLAHPPGVTGRLDPNVITFDLLRVVAGVLCGETLGPLLLAGWTTLVATRFVAVVLDGWWPFGPLRPVGRAMPHRDGAFGRFVAVAGAWTNWLRLRGLLWSRPALVGGGVGCAVLLVAGAASTVGLIPAAPLPVLARMVWSLWLAGVGVAVWTSRTQFPVALGALPRMPRRAGGARAGRRPQPSERLPYRYDAYHQAIRQNAERLRAAERRSSHPTAATAGDDAVTVAGDEVILDGARRNPAPAPPSPSSRSTGLSGSSKSPAGEELDPPTEIVSSPPGPEPPGAGTSER</sequence>
<comment type="caution">
    <text evidence="3">The sequence shown here is derived from an EMBL/GenBank/DDBJ whole genome shotgun (WGS) entry which is preliminary data.</text>
</comment>
<keyword evidence="2" id="KW-0812">Transmembrane</keyword>
<proteinExistence type="predicted"/>
<gene>
    <name evidence="3" type="ORF">CC117_18625</name>
</gene>
<feature type="transmembrane region" description="Helical" evidence="2">
    <location>
        <begin position="218"/>
        <end position="242"/>
    </location>
</feature>
<dbReference type="RefSeq" id="WP_071085139.1">
    <property type="nucleotide sequence ID" value="NZ_MBLM01000118.1"/>
</dbReference>
<evidence type="ECO:0000256" key="1">
    <source>
        <dbReference type="SAM" id="MobiDB-lite"/>
    </source>
</evidence>
<evidence type="ECO:0000313" key="4">
    <source>
        <dbReference type="Proteomes" id="UP000179627"/>
    </source>
</evidence>